<dbReference type="EMBL" id="CADCUB010000016">
    <property type="protein sequence ID" value="CAA9307801.1"/>
    <property type="molecule type" value="Genomic_DNA"/>
</dbReference>
<gene>
    <name evidence="2" type="ORF">AVDCRST_MAG07-220</name>
</gene>
<feature type="compositionally biased region" description="Basic and acidic residues" evidence="1">
    <location>
        <begin position="298"/>
        <end position="311"/>
    </location>
</feature>
<dbReference type="AlphaFoldDB" id="A0A6J4KJH5"/>
<feature type="compositionally biased region" description="Basic and acidic residues" evidence="1">
    <location>
        <begin position="133"/>
        <end position="147"/>
    </location>
</feature>
<feature type="compositionally biased region" description="Basic residues" evidence="1">
    <location>
        <begin position="191"/>
        <end position="203"/>
    </location>
</feature>
<feature type="compositionally biased region" description="Basic and acidic residues" evidence="1">
    <location>
        <begin position="251"/>
        <end position="265"/>
    </location>
</feature>
<dbReference type="GO" id="GO:0008767">
    <property type="term" value="F:UDP-galactopyranose mutase activity"/>
    <property type="evidence" value="ECO:0007669"/>
    <property type="project" value="UniProtKB-EC"/>
</dbReference>
<sequence>APGTEGRGPRRGGLRLLRADDGRAGGLRGRARGRARAAQPPGRQRLERARAVDRHRGAHLRLAHLPHQQRARLGLRHPLRRLQRLPAPRLDGARRSRLPDADRAGHDDAVLRAPPQPRAGARAGRGAGRRARRGDARQPRGEGDQPDRAAALRGVHPWLHRQAVADRPAGAAGADHHPAAGALHVRHPLLHRHPRGHPCRGVRRAADADGPHAGGHRAHRCRLVRRRRRPPGRHPRRLHRPGRPVLRLPRRSPELAHPRPGDRGARGRRPPGHHGHELRRRGRRAHPGARVPALPPRAPERRRADRRHDRVLAVGAAGRRAVLPRRHARGPAPAAGLPRAHGPRGRRALRRAARQLPVPRHAHGDRLRADGVRHRGPPGPAAREGRGL</sequence>
<feature type="compositionally biased region" description="Basic and acidic residues" evidence="1">
    <location>
        <begin position="91"/>
        <end position="110"/>
    </location>
</feature>
<feature type="region of interest" description="Disordered" evidence="1">
    <location>
        <begin position="191"/>
        <end position="388"/>
    </location>
</feature>
<feature type="compositionally biased region" description="Basic residues" evidence="1">
    <location>
        <begin position="68"/>
        <end position="83"/>
    </location>
</feature>
<feature type="region of interest" description="Disordered" evidence="1">
    <location>
        <begin position="68"/>
        <end position="148"/>
    </location>
</feature>
<feature type="non-terminal residue" evidence="2">
    <location>
        <position position="1"/>
    </location>
</feature>
<accession>A0A6J4KJH5</accession>
<proteinExistence type="predicted"/>
<feature type="compositionally biased region" description="Low complexity" evidence="1">
    <location>
        <begin position="330"/>
        <end position="340"/>
    </location>
</feature>
<organism evidence="2">
    <name type="scientific">uncultured Frankineae bacterium</name>
    <dbReference type="NCBI Taxonomy" id="437475"/>
    <lineage>
        <taxon>Bacteria</taxon>
        <taxon>Bacillati</taxon>
        <taxon>Actinomycetota</taxon>
        <taxon>Actinomycetes</taxon>
        <taxon>Frankiales</taxon>
        <taxon>environmental samples</taxon>
    </lineage>
</organism>
<protein>
    <submittedName>
        <fullName evidence="2">UDP-galactopyranose mutase</fullName>
        <ecNumber evidence="2">5.4.99.9</ecNumber>
    </submittedName>
</protein>
<feature type="compositionally biased region" description="Basic residues" evidence="1">
    <location>
        <begin position="214"/>
        <end position="242"/>
    </location>
</feature>
<feature type="compositionally biased region" description="Basic residues" evidence="1">
    <location>
        <begin position="341"/>
        <end position="353"/>
    </location>
</feature>
<evidence type="ECO:0000313" key="2">
    <source>
        <dbReference type="EMBL" id="CAA9307801.1"/>
    </source>
</evidence>
<feature type="region of interest" description="Disordered" evidence="1">
    <location>
        <begin position="1"/>
        <end position="47"/>
    </location>
</feature>
<feature type="non-terminal residue" evidence="2">
    <location>
        <position position="388"/>
    </location>
</feature>
<feature type="compositionally biased region" description="Basic and acidic residues" evidence="1">
    <location>
        <begin position="362"/>
        <end position="373"/>
    </location>
</feature>
<evidence type="ECO:0000256" key="1">
    <source>
        <dbReference type="SAM" id="MobiDB-lite"/>
    </source>
</evidence>
<name>A0A6J4KJH5_9ACTN</name>
<keyword evidence="2" id="KW-0413">Isomerase</keyword>
<reference evidence="2" key="1">
    <citation type="submission" date="2020-02" db="EMBL/GenBank/DDBJ databases">
        <authorList>
            <person name="Meier V. D."/>
        </authorList>
    </citation>
    <scope>NUCLEOTIDE SEQUENCE</scope>
    <source>
        <strain evidence="2">AVDCRST_MAG07</strain>
    </source>
</reference>
<feature type="compositionally biased region" description="Basic residues" evidence="1">
    <location>
        <begin position="266"/>
        <end position="287"/>
    </location>
</feature>
<dbReference type="EC" id="5.4.99.9" evidence="2"/>
<feature type="compositionally biased region" description="Low complexity" evidence="1">
    <location>
        <begin position="312"/>
        <end position="321"/>
    </location>
</feature>